<evidence type="ECO:0000313" key="1">
    <source>
        <dbReference type="EMBL" id="KAF6376398.1"/>
    </source>
</evidence>
<dbReference type="Proteomes" id="UP000585614">
    <property type="component" value="Unassembled WGS sequence"/>
</dbReference>
<name>A0A7J7ZQJ8_RHIFE</name>
<evidence type="ECO:0000313" key="2">
    <source>
        <dbReference type="Proteomes" id="UP000585614"/>
    </source>
</evidence>
<dbReference type="EMBL" id="JACAGC010000003">
    <property type="protein sequence ID" value="KAF6376398.1"/>
    <property type="molecule type" value="Genomic_DNA"/>
</dbReference>
<protein>
    <submittedName>
        <fullName evidence="1">Uncharacterized protein</fullName>
    </submittedName>
</protein>
<organism evidence="1 2">
    <name type="scientific">Rhinolophus ferrumequinum</name>
    <name type="common">Greater horseshoe bat</name>
    <dbReference type="NCBI Taxonomy" id="59479"/>
    <lineage>
        <taxon>Eukaryota</taxon>
        <taxon>Metazoa</taxon>
        <taxon>Chordata</taxon>
        <taxon>Craniata</taxon>
        <taxon>Vertebrata</taxon>
        <taxon>Euteleostomi</taxon>
        <taxon>Mammalia</taxon>
        <taxon>Eutheria</taxon>
        <taxon>Laurasiatheria</taxon>
        <taxon>Chiroptera</taxon>
        <taxon>Yinpterochiroptera</taxon>
        <taxon>Rhinolophoidea</taxon>
        <taxon>Rhinolophidae</taxon>
        <taxon>Rhinolophinae</taxon>
        <taxon>Rhinolophus</taxon>
    </lineage>
</organism>
<accession>A0A7J7ZQJ8</accession>
<comment type="caution">
    <text evidence="1">The sequence shown here is derived from an EMBL/GenBank/DDBJ whole genome shotgun (WGS) entry which is preliminary data.</text>
</comment>
<dbReference type="AlphaFoldDB" id="A0A7J7ZQJ8"/>
<sequence>MGRAKKKEVQTEATRGVPRFSELKWGFLITSREALNPGKQTEWSDTKPKACAMLAQEKRQQAKEVKHKWKGIQIHFLEELTLFETCLGVPDFKKPQAKWLVKLAALQCFPEIGSIRWPAPWQIRYEKARNVGCSCE</sequence>
<proteinExistence type="predicted"/>
<gene>
    <name evidence="1" type="ORF">mRhiFer1_009590</name>
</gene>
<reference evidence="1 2" key="1">
    <citation type="journal article" date="2020" name="Nature">
        <title>Six reference-quality genomes reveal evolution of bat adaptations.</title>
        <authorList>
            <person name="Jebb D."/>
            <person name="Huang Z."/>
            <person name="Pippel M."/>
            <person name="Hughes G.M."/>
            <person name="Lavrichenko K."/>
            <person name="Devanna P."/>
            <person name="Winkler S."/>
            <person name="Jermiin L.S."/>
            <person name="Skirmuntt E.C."/>
            <person name="Katzourakis A."/>
            <person name="Burkitt-Gray L."/>
            <person name="Ray D.A."/>
            <person name="Sullivan K.A.M."/>
            <person name="Roscito J.G."/>
            <person name="Kirilenko B.M."/>
            <person name="Davalos L.M."/>
            <person name="Corthals A.P."/>
            <person name="Power M.L."/>
            <person name="Jones G."/>
            <person name="Ransome R.D."/>
            <person name="Dechmann D.K.N."/>
            <person name="Locatelli A.G."/>
            <person name="Puechmaille S.J."/>
            <person name="Fedrigo O."/>
            <person name="Jarvis E.D."/>
            <person name="Hiller M."/>
            <person name="Vernes S.C."/>
            <person name="Myers E.W."/>
            <person name="Teeling E.C."/>
        </authorList>
    </citation>
    <scope>NUCLEOTIDE SEQUENCE [LARGE SCALE GENOMIC DNA]</scope>
    <source>
        <strain evidence="1">MRhiFer1</strain>
        <tissue evidence="1">Lung</tissue>
    </source>
</reference>